<dbReference type="EMBL" id="JAKKPZ010000846">
    <property type="protein sequence ID" value="KAI1691938.1"/>
    <property type="molecule type" value="Genomic_DNA"/>
</dbReference>
<name>A0AAD4MGB4_9BILA</name>
<dbReference type="InterPro" id="IPR029045">
    <property type="entry name" value="ClpP/crotonase-like_dom_sf"/>
</dbReference>
<dbReference type="Pfam" id="PF00144">
    <property type="entry name" value="Beta-lactamase"/>
    <property type="match status" value="2"/>
</dbReference>
<evidence type="ECO:0000259" key="3">
    <source>
        <dbReference type="Pfam" id="PF00144"/>
    </source>
</evidence>
<feature type="domain" description="Beta-lactamase-related" evidence="3">
    <location>
        <begin position="522"/>
        <end position="664"/>
    </location>
</feature>
<accession>A0AAD4MGB4</accession>
<evidence type="ECO:0000256" key="2">
    <source>
        <dbReference type="SAM" id="MobiDB-lite"/>
    </source>
</evidence>
<comment type="similarity">
    <text evidence="1">Belongs to the enoyl-CoA hydratase/isomerase family.</text>
</comment>
<keyword evidence="5" id="KW-1185">Reference proteome</keyword>
<evidence type="ECO:0000313" key="5">
    <source>
        <dbReference type="Proteomes" id="UP001201812"/>
    </source>
</evidence>
<reference evidence="4" key="1">
    <citation type="submission" date="2022-01" db="EMBL/GenBank/DDBJ databases">
        <title>Genome Sequence Resource for Two Populations of Ditylenchus destructor, the Migratory Endoparasitic Phytonematode.</title>
        <authorList>
            <person name="Zhang H."/>
            <person name="Lin R."/>
            <person name="Xie B."/>
        </authorList>
    </citation>
    <scope>NUCLEOTIDE SEQUENCE</scope>
    <source>
        <strain evidence="4">BazhouSP</strain>
    </source>
</reference>
<feature type="compositionally biased region" description="Low complexity" evidence="2">
    <location>
        <begin position="247"/>
        <end position="261"/>
    </location>
</feature>
<protein>
    <submittedName>
        <fullName evidence="4">Enoyl-CoA hydratase/isomerase domain-containing protein</fullName>
    </submittedName>
</protein>
<sequence length="682" mass="74769">MTATPTTPPAEGCIDTQVLGHVLLIGINRPAKRNGWTPPMFKQLAEAYTRLDDDPELRVGVLHAFGDHFTAGLDLPAVTEYMKRGEKAIPAGLVEPHDFGLPDYRRRTKPMVVAVKGICFTVGIELMLGADIVVAADNCRFSQMEVQRGIMATGGATLRMAERAGVGNAMLHLLTADEFDSAEAYRLNFVQKVVPTGQELDAALAIAQRIAAQAPLAVVATRLNVIKAVEQGRWPPCRNSSRRRSACRTARTPPRACAPSSNAGRRGSRAAELFHQEQRRCLVSPPFSLLFSLLFSLARRSPRIHPARREHHFRTDAHACSAARPCRHLGRGHGLDEGLPAPARQAHHLRQPAGGVFPRTRWSFSHVRETVPTAKYGAVPARPARCIRRRHPFDIEAVTFKPLGSDQTLNFAQMIANTYTDGILVMHRGKVVYEKYFGALSPERPHIAMSVTKSFVGTLAAILADEGKLDPAAPVTKYIPELKDSAYGDATCARRKASTAKASPTRRSTPRCWRGSFAAPATSRWPTLLSEKIWRRIGAEQDAYFMVDRIGTESGGGGLNTVLRDLARFGETMRNGGRASSGQQAIPKAVVEDIQRGGDPAKFVKAGYPLLKGWSYRDMWWVSHNPHGAYMARGIHGQSIYVDPKAEMVIVRLCGAPGGGQRRERSLTLPAFQAMAEALMRP</sequence>
<dbReference type="InterPro" id="IPR012338">
    <property type="entry name" value="Beta-lactam/transpept-like"/>
</dbReference>
<dbReference type="Gene3D" id="3.90.226.10">
    <property type="entry name" value="2-enoyl-CoA Hydratase, Chain A, domain 1"/>
    <property type="match status" value="1"/>
</dbReference>
<dbReference type="Gene3D" id="3.40.710.10">
    <property type="entry name" value="DD-peptidase/beta-lactamase superfamily"/>
    <property type="match status" value="2"/>
</dbReference>
<dbReference type="Pfam" id="PF00378">
    <property type="entry name" value="ECH_1"/>
    <property type="match status" value="1"/>
</dbReference>
<comment type="caution">
    <text evidence="4">The sequence shown here is derived from an EMBL/GenBank/DDBJ whole genome shotgun (WGS) entry which is preliminary data.</text>
</comment>
<dbReference type="PANTHER" id="PTHR43802:SF1">
    <property type="entry name" value="IP11341P-RELATED"/>
    <property type="match status" value="1"/>
</dbReference>
<dbReference type="InterPro" id="IPR001753">
    <property type="entry name" value="Enoyl-CoA_hydra/iso"/>
</dbReference>
<dbReference type="AlphaFoldDB" id="A0AAD4MGB4"/>
<dbReference type="InterPro" id="IPR001466">
    <property type="entry name" value="Beta-lactam-related"/>
</dbReference>
<organism evidence="4 5">
    <name type="scientific">Ditylenchus destructor</name>
    <dbReference type="NCBI Taxonomy" id="166010"/>
    <lineage>
        <taxon>Eukaryota</taxon>
        <taxon>Metazoa</taxon>
        <taxon>Ecdysozoa</taxon>
        <taxon>Nematoda</taxon>
        <taxon>Chromadorea</taxon>
        <taxon>Rhabditida</taxon>
        <taxon>Tylenchina</taxon>
        <taxon>Tylenchomorpha</taxon>
        <taxon>Sphaerularioidea</taxon>
        <taxon>Anguinidae</taxon>
        <taxon>Anguininae</taxon>
        <taxon>Ditylenchus</taxon>
    </lineage>
</organism>
<dbReference type="SUPFAM" id="SSF56601">
    <property type="entry name" value="beta-lactamase/transpeptidase-like"/>
    <property type="match status" value="1"/>
</dbReference>
<dbReference type="Proteomes" id="UP001201812">
    <property type="component" value="Unassembled WGS sequence"/>
</dbReference>
<proteinExistence type="inferred from homology"/>
<dbReference type="NCBIfam" id="NF005126">
    <property type="entry name" value="PRK06563.1"/>
    <property type="match status" value="1"/>
</dbReference>
<feature type="region of interest" description="Disordered" evidence="2">
    <location>
        <begin position="237"/>
        <end position="269"/>
    </location>
</feature>
<feature type="domain" description="Beta-lactamase-related" evidence="3">
    <location>
        <begin position="422"/>
        <end position="492"/>
    </location>
</feature>
<gene>
    <name evidence="4" type="ORF">DdX_21540</name>
</gene>
<dbReference type="CDD" id="cd06558">
    <property type="entry name" value="crotonase-like"/>
    <property type="match status" value="1"/>
</dbReference>
<dbReference type="SUPFAM" id="SSF52096">
    <property type="entry name" value="ClpP/crotonase"/>
    <property type="match status" value="1"/>
</dbReference>
<evidence type="ECO:0000256" key="1">
    <source>
        <dbReference type="ARBA" id="ARBA00005254"/>
    </source>
</evidence>
<dbReference type="PANTHER" id="PTHR43802">
    <property type="entry name" value="ENOYL-COA HYDRATASE"/>
    <property type="match status" value="1"/>
</dbReference>
<evidence type="ECO:0000313" key="4">
    <source>
        <dbReference type="EMBL" id="KAI1691938.1"/>
    </source>
</evidence>